<gene>
    <name evidence="1" type="ORF">GCM10010226_85200</name>
</gene>
<sequence length="60" mass="6359">MRRHTWTLGGPGALGTPSAEFRGYGAVASGKDTPTRSNLRLGRVRKVLGALVCSWCVVTS</sequence>
<dbReference type="AlphaFoldDB" id="A0A918HQH1"/>
<reference evidence="1" key="2">
    <citation type="submission" date="2020-09" db="EMBL/GenBank/DDBJ databases">
        <authorList>
            <person name="Sun Q."/>
            <person name="Ohkuma M."/>
        </authorList>
    </citation>
    <scope>NUCLEOTIDE SEQUENCE</scope>
    <source>
        <strain evidence="1">JCM 4125</strain>
    </source>
</reference>
<proteinExistence type="predicted"/>
<keyword evidence="2" id="KW-1185">Reference proteome</keyword>
<name>A0A918HQH1_9ACTN</name>
<organism evidence="1 2">
    <name type="scientific">Streptomyces phaeofaciens</name>
    <dbReference type="NCBI Taxonomy" id="68254"/>
    <lineage>
        <taxon>Bacteria</taxon>
        <taxon>Bacillati</taxon>
        <taxon>Actinomycetota</taxon>
        <taxon>Actinomycetes</taxon>
        <taxon>Kitasatosporales</taxon>
        <taxon>Streptomycetaceae</taxon>
        <taxon>Streptomyces</taxon>
    </lineage>
</organism>
<dbReference type="Proteomes" id="UP000646776">
    <property type="component" value="Unassembled WGS sequence"/>
</dbReference>
<accession>A0A918HQH1</accession>
<evidence type="ECO:0000313" key="1">
    <source>
        <dbReference type="EMBL" id="GGT94379.1"/>
    </source>
</evidence>
<dbReference type="EMBL" id="BMSA01000045">
    <property type="protein sequence ID" value="GGT94379.1"/>
    <property type="molecule type" value="Genomic_DNA"/>
</dbReference>
<comment type="caution">
    <text evidence="1">The sequence shown here is derived from an EMBL/GenBank/DDBJ whole genome shotgun (WGS) entry which is preliminary data.</text>
</comment>
<evidence type="ECO:0000313" key="2">
    <source>
        <dbReference type="Proteomes" id="UP000646776"/>
    </source>
</evidence>
<reference evidence="1" key="1">
    <citation type="journal article" date="2014" name="Int. J. Syst. Evol. Microbiol.">
        <title>Complete genome sequence of Corynebacterium casei LMG S-19264T (=DSM 44701T), isolated from a smear-ripened cheese.</title>
        <authorList>
            <consortium name="US DOE Joint Genome Institute (JGI-PGF)"/>
            <person name="Walter F."/>
            <person name="Albersmeier A."/>
            <person name="Kalinowski J."/>
            <person name="Ruckert C."/>
        </authorList>
    </citation>
    <scope>NUCLEOTIDE SEQUENCE</scope>
    <source>
        <strain evidence="1">JCM 4125</strain>
    </source>
</reference>
<protein>
    <submittedName>
        <fullName evidence="1">Uncharacterized protein</fullName>
    </submittedName>
</protein>